<name>A0ABW1R7T0_9LACO</name>
<comment type="caution">
    <text evidence="1">The sequence shown here is derived from an EMBL/GenBank/DDBJ whole genome shotgun (WGS) entry which is preliminary data.</text>
</comment>
<sequence>MLLDTDPKIKTINPVRLIKVLYPLIIAETETGDDVKVNLSPEQLADPLFWETARHIAKSQLWVPLGKKFHQLLANDWLLPTD</sequence>
<dbReference type="RefSeq" id="WP_137639696.1">
    <property type="nucleotide sequence ID" value="NZ_BJDK01000009.1"/>
</dbReference>
<accession>A0ABW1R7T0</accession>
<evidence type="ECO:0000313" key="1">
    <source>
        <dbReference type="EMBL" id="MFC6164912.1"/>
    </source>
</evidence>
<reference evidence="2" key="1">
    <citation type="journal article" date="2019" name="Int. J. Syst. Evol. Microbiol.">
        <title>The Global Catalogue of Microorganisms (GCM) 10K type strain sequencing project: providing services to taxonomists for standard genome sequencing and annotation.</title>
        <authorList>
            <consortium name="The Broad Institute Genomics Platform"/>
            <consortium name="The Broad Institute Genome Sequencing Center for Infectious Disease"/>
            <person name="Wu L."/>
            <person name="Ma J."/>
        </authorList>
    </citation>
    <scope>NUCLEOTIDE SEQUENCE [LARGE SCALE GENOMIC DNA]</scope>
    <source>
        <strain evidence="2">CCM 8932</strain>
    </source>
</reference>
<proteinExistence type="predicted"/>
<organism evidence="1 2">
    <name type="scientific">Lactiplantibacillus dongliensis</name>
    <dbReference type="NCBI Taxonomy" id="2559919"/>
    <lineage>
        <taxon>Bacteria</taxon>
        <taxon>Bacillati</taxon>
        <taxon>Bacillota</taxon>
        <taxon>Bacilli</taxon>
        <taxon>Lactobacillales</taxon>
        <taxon>Lactobacillaceae</taxon>
        <taxon>Lactiplantibacillus</taxon>
    </lineage>
</organism>
<gene>
    <name evidence="1" type="ORF">ACFP3T_09550</name>
</gene>
<dbReference type="EMBL" id="JBHSSD010000041">
    <property type="protein sequence ID" value="MFC6164912.1"/>
    <property type="molecule type" value="Genomic_DNA"/>
</dbReference>
<evidence type="ECO:0000313" key="2">
    <source>
        <dbReference type="Proteomes" id="UP001596253"/>
    </source>
</evidence>
<keyword evidence="2" id="KW-1185">Reference proteome</keyword>
<protein>
    <submittedName>
        <fullName evidence="1">Uncharacterized protein</fullName>
    </submittedName>
</protein>
<dbReference type="Proteomes" id="UP001596253">
    <property type="component" value="Unassembled WGS sequence"/>
</dbReference>